<reference evidence="6 7" key="1">
    <citation type="journal article" date="2016" name="Sci. Rep.">
        <title>Metabolic traits of an uncultured archaeal lineage -MSBL1- from brine pools of the Red Sea.</title>
        <authorList>
            <person name="Mwirichia R."/>
            <person name="Alam I."/>
            <person name="Rashid M."/>
            <person name="Vinu M."/>
            <person name="Ba-Alawi W."/>
            <person name="Anthony Kamau A."/>
            <person name="Kamanda Ngugi D."/>
            <person name="Goker M."/>
            <person name="Klenk H.P."/>
            <person name="Bajic V."/>
            <person name="Stingl U."/>
        </authorList>
    </citation>
    <scope>NUCLEOTIDE SEQUENCE [LARGE SCALE GENOMIC DNA]</scope>
    <source>
        <strain evidence="6">SCGC-AAA261D19</strain>
    </source>
</reference>
<dbReference type="GO" id="GO:0046983">
    <property type="term" value="F:protein dimerization activity"/>
    <property type="evidence" value="ECO:0007669"/>
    <property type="project" value="InterPro"/>
</dbReference>
<dbReference type="SUPFAM" id="SSF46785">
    <property type="entry name" value="Winged helix' DNA-binding domain"/>
    <property type="match status" value="1"/>
</dbReference>
<dbReference type="Gene3D" id="1.10.10.10">
    <property type="entry name" value="Winged helix-like DNA-binding domain superfamily/Winged helix DNA-binding domain"/>
    <property type="match status" value="1"/>
</dbReference>
<sequence length="291" mass="33039">MKLSQLPTSDVKPAPLVNMIMGAEIFQALATATRRDIFTLTKNPKTVEQISKSLKSDPKMTRKLLNCLVSMKLLSKNEDKYVNEPIANNFLVKESPFYQGDYIRLENSGYDLWKKFDQALKEGTKPVIMKQKMETKDLEKVVDPTFTLTMANFAMRGGAQRAVETLSKIPEFKRARKMLDLGGGTGIYSIGLALLNQNLKVTLFDIPPTLEISKKFLSRYGVEDRFELNGGNYVQDDLGDGYDVVFASHTFYGYPKEMLLSLFRRIVGANTERFKRMFALKIGNWTCVPKK</sequence>
<evidence type="ECO:0000256" key="1">
    <source>
        <dbReference type="ARBA" id="ARBA00022603"/>
    </source>
</evidence>
<dbReference type="SUPFAM" id="SSF53335">
    <property type="entry name" value="S-adenosyl-L-methionine-dependent methyltransferases"/>
    <property type="match status" value="1"/>
</dbReference>
<keyword evidence="1" id="KW-0489">Methyltransferase</keyword>
<evidence type="ECO:0000259" key="5">
    <source>
        <dbReference type="Pfam" id="PF08100"/>
    </source>
</evidence>
<feature type="domain" description="O-methyltransferase dimerisation" evidence="5">
    <location>
        <begin position="22"/>
        <end position="92"/>
    </location>
</feature>
<gene>
    <name evidence="6" type="ORF">AKJ43_03345</name>
</gene>
<dbReference type="InterPro" id="IPR012967">
    <property type="entry name" value="COMT_dimerisation"/>
</dbReference>
<evidence type="ECO:0000313" key="6">
    <source>
        <dbReference type="EMBL" id="KXB01482.1"/>
    </source>
</evidence>
<dbReference type="PROSITE" id="PS51683">
    <property type="entry name" value="SAM_OMT_II"/>
    <property type="match status" value="1"/>
</dbReference>
<dbReference type="InterPro" id="IPR036388">
    <property type="entry name" value="WH-like_DNA-bd_sf"/>
</dbReference>
<evidence type="ECO:0000313" key="7">
    <source>
        <dbReference type="Proteomes" id="UP000070400"/>
    </source>
</evidence>
<dbReference type="InterPro" id="IPR016461">
    <property type="entry name" value="COMT-like"/>
</dbReference>
<proteinExistence type="predicted"/>
<dbReference type="CDD" id="cd02440">
    <property type="entry name" value="AdoMet_MTases"/>
    <property type="match status" value="1"/>
</dbReference>
<keyword evidence="2" id="KW-0808">Transferase</keyword>
<dbReference type="AlphaFoldDB" id="A0A133V4V9"/>
<dbReference type="Gene3D" id="3.40.50.150">
    <property type="entry name" value="Vaccinia Virus protein VP39"/>
    <property type="match status" value="1"/>
</dbReference>
<accession>A0A133V4V9</accession>
<evidence type="ECO:0000256" key="2">
    <source>
        <dbReference type="ARBA" id="ARBA00022679"/>
    </source>
</evidence>
<dbReference type="Pfam" id="PF08100">
    <property type="entry name" value="Dimerisation"/>
    <property type="match status" value="1"/>
</dbReference>
<dbReference type="InterPro" id="IPR029063">
    <property type="entry name" value="SAM-dependent_MTases_sf"/>
</dbReference>
<dbReference type="PANTHER" id="PTHR43712">
    <property type="entry name" value="PUTATIVE (AFU_ORTHOLOGUE AFUA_4G14580)-RELATED"/>
    <property type="match status" value="1"/>
</dbReference>
<dbReference type="InterPro" id="IPR036390">
    <property type="entry name" value="WH_DNA-bd_sf"/>
</dbReference>
<comment type="caution">
    <text evidence="6">The sequence shown here is derived from an EMBL/GenBank/DDBJ whole genome shotgun (WGS) entry which is preliminary data.</text>
</comment>
<protein>
    <recommendedName>
        <fullName evidence="8">O-methyltransferase domain-containing protein</fullName>
    </recommendedName>
</protein>
<dbReference type="PANTHER" id="PTHR43712:SF2">
    <property type="entry name" value="O-METHYLTRANSFERASE CICE"/>
    <property type="match status" value="1"/>
</dbReference>
<name>A0A133V4V9_9EURY</name>
<dbReference type="Pfam" id="PF00891">
    <property type="entry name" value="Methyltransf_2"/>
    <property type="match status" value="1"/>
</dbReference>
<dbReference type="EMBL" id="LHXX01000049">
    <property type="protein sequence ID" value="KXB01482.1"/>
    <property type="molecule type" value="Genomic_DNA"/>
</dbReference>
<feature type="domain" description="O-methyltransferase C-terminal" evidence="4">
    <location>
        <begin position="159"/>
        <end position="268"/>
    </location>
</feature>
<evidence type="ECO:0008006" key="8">
    <source>
        <dbReference type="Google" id="ProtNLM"/>
    </source>
</evidence>
<evidence type="ECO:0000256" key="3">
    <source>
        <dbReference type="ARBA" id="ARBA00022691"/>
    </source>
</evidence>
<dbReference type="GO" id="GO:0032259">
    <property type="term" value="P:methylation"/>
    <property type="evidence" value="ECO:0007669"/>
    <property type="project" value="UniProtKB-KW"/>
</dbReference>
<evidence type="ECO:0000259" key="4">
    <source>
        <dbReference type="Pfam" id="PF00891"/>
    </source>
</evidence>
<dbReference type="InterPro" id="IPR001077">
    <property type="entry name" value="COMT_C"/>
</dbReference>
<organism evidence="6 7">
    <name type="scientific">candidate division MSBL1 archaeon SCGC-AAA261D19</name>
    <dbReference type="NCBI Taxonomy" id="1698273"/>
    <lineage>
        <taxon>Archaea</taxon>
        <taxon>Methanobacteriati</taxon>
        <taxon>Methanobacteriota</taxon>
        <taxon>candidate division MSBL1</taxon>
    </lineage>
</organism>
<dbReference type="GO" id="GO:0008171">
    <property type="term" value="F:O-methyltransferase activity"/>
    <property type="evidence" value="ECO:0007669"/>
    <property type="project" value="InterPro"/>
</dbReference>
<keyword evidence="3" id="KW-0949">S-adenosyl-L-methionine</keyword>
<keyword evidence="7" id="KW-1185">Reference proteome</keyword>
<dbReference type="Proteomes" id="UP000070400">
    <property type="component" value="Unassembled WGS sequence"/>
</dbReference>